<evidence type="ECO:0000313" key="7">
    <source>
        <dbReference type="EMBL" id="CAF1340100.1"/>
    </source>
</evidence>
<organism evidence="6 11">
    <name type="scientific">Rotaria sordida</name>
    <dbReference type="NCBI Taxonomy" id="392033"/>
    <lineage>
        <taxon>Eukaryota</taxon>
        <taxon>Metazoa</taxon>
        <taxon>Spiralia</taxon>
        <taxon>Gnathifera</taxon>
        <taxon>Rotifera</taxon>
        <taxon>Eurotatoria</taxon>
        <taxon>Bdelloidea</taxon>
        <taxon>Philodinida</taxon>
        <taxon>Philodinidae</taxon>
        <taxon>Rotaria</taxon>
    </lineage>
</organism>
<keyword evidence="11" id="KW-1185">Reference proteome</keyword>
<evidence type="ECO:0000313" key="4">
    <source>
        <dbReference type="EMBL" id="CAF0973432.1"/>
    </source>
</evidence>
<dbReference type="EMBL" id="CAJNOU010000142">
    <property type="protein sequence ID" value="CAF0885276.1"/>
    <property type="molecule type" value="Genomic_DNA"/>
</dbReference>
<keyword evidence="1" id="KW-0812">Transmembrane</keyword>
<dbReference type="EMBL" id="CAJOBE010000743">
    <property type="protein sequence ID" value="CAF3680528.1"/>
    <property type="molecule type" value="Genomic_DNA"/>
</dbReference>
<dbReference type="EMBL" id="CAJNOO010003495">
    <property type="protein sequence ID" value="CAF1340100.1"/>
    <property type="molecule type" value="Genomic_DNA"/>
</dbReference>
<dbReference type="EMBL" id="CAJNOT010000234">
    <property type="protein sequence ID" value="CAF0906237.1"/>
    <property type="molecule type" value="Genomic_DNA"/>
</dbReference>
<reference evidence="6" key="1">
    <citation type="submission" date="2021-02" db="EMBL/GenBank/DDBJ databases">
        <authorList>
            <person name="Nowell W R."/>
        </authorList>
    </citation>
    <scope>NUCLEOTIDE SEQUENCE</scope>
</reference>
<dbReference type="EMBL" id="CAJOBD010000139">
    <property type="protein sequence ID" value="CAF3590839.1"/>
    <property type="molecule type" value="Genomic_DNA"/>
</dbReference>
<evidence type="ECO:0000313" key="2">
    <source>
        <dbReference type="EMBL" id="CAF0885276.1"/>
    </source>
</evidence>
<dbReference type="EMBL" id="CAJNOL010000379">
    <property type="protein sequence ID" value="CAF1037842.1"/>
    <property type="molecule type" value="Genomic_DNA"/>
</dbReference>
<sequence length="139" mass="16569">MTKLESQVFFKWLPIVIIPLLIIIILGLSYWIFSRRRRRNDQNSNNKKLEKEFIITESIHQTMVPKNEYLSSPIQILTKKSWSKNSTEFTNADITHLDKLFRTASDRLMWKQDYLTKDQHNKLRKVPSGQTQQKTLFSN</sequence>
<dbReference type="Proteomes" id="UP000663870">
    <property type="component" value="Unassembled WGS sequence"/>
</dbReference>
<keyword evidence="1" id="KW-0472">Membrane</keyword>
<evidence type="ECO:0000313" key="9">
    <source>
        <dbReference type="EMBL" id="CAF3680528.1"/>
    </source>
</evidence>
<dbReference type="EMBL" id="CAJNOL010000374">
    <property type="protein sequence ID" value="CAF1035052.1"/>
    <property type="molecule type" value="Genomic_DNA"/>
</dbReference>
<proteinExistence type="predicted"/>
<dbReference type="Proteomes" id="UP000663854">
    <property type="component" value="Unassembled WGS sequence"/>
</dbReference>
<evidence type="ECO:0000313" key="11">
    <source>
        <dbReference type="Proteomes" id="UP000663870"/>
    </source>
</evidence>
<dbReference type="Proteomes" id="UP000663836">
    <property type="component" value="Unassembled WGS sequence"/>
</dbReference>
<name>A0A814JGT5_9BILA</name>
<dbReference type="Proteomes" id="UP000663823">
    <property type="component" value="Unassembled WGS sequence"/>
</dbReference>
<dbReference type="EMBL" id="CAJNOH010000261">
    <property type="protein sequence ID" value="CAF0973432.1"/>
    <property type="molecule type" value="Genomic_DNA"/>
</dbReference>
<feature type="transmembrane region" description="Helical" evidence="1">
    <location>
        <begin position="12"/>
        <end position="33"/>
    </location>
</feature>
<comment type="caution">
    <text evidence="6">The sequence shown here is derived from an EMBL/GenBank/DDBJ whole genome shotgun (WGS) entry which is preliminary data.</text>
</comment>
<evidence type="ECO:0000313" key="5">
    <source>
        <dbReference type="EMBL" id="CAF1035052.1"/>
    </source>
</evidence>
<evidence type="ECO:0000313" key="8">
    <source>
        <dbReference type="EMBL" id="CAF3590839.1"/>
    </source>
</evidence>
<dbReference type="Proteomes" id="UP000663864">
    <property type="component" value="Unassembled WGS sequence"/>
</dbReference>
<dbReference type="Proteomes" id="UP000663889">
    <property type="component" value="Unassembled WGS sequence"/>
</dbReference>
<keyword evidence="1" id="KW-1133">Transmembrane helix</keyword>
<evidence type="ECO:0000313" key="6">
    <source>
        <dbReference type="EMBL" id="CAF1037842.1"/>
    </source>
</evidence>
<dbReference type="OrthoDB" id="10006617at2759"/>
<dbReference type="Proteomes" id="UP000663882">
    <property type="component" value="Unassembled WGS sequence"/>
</dbReference>
<evidence type="ECO:0000313" key="10">
    <source>
        <dbReference type="EMBL" id="CAF3887595.1"/>
    </source>
</evidence>
<protein>
    <submittedName>
        <fullName evidence="6">Uncharacterized protein</fullName>
    </submittedName>
</protein>
<dbReference type="Proteomes" id="UP000663874">
    <property type="component" value="Unassembled WGS sequence"/>
</dbReference>
<accession>A0A814JGT5</accession>
<evidence type="ECO:0000256" key="1">
    <source>
        <dbReference type="SAM" id="Phobius"/>
    </source>
</evidence>
<gene>
    <name evidence="9" type="ORF">FNK824_LOCUS7816</name>
    <name evidence="8" type="ORF">JBS370_LOCUS3285</name>
    <name evidence="5" type="ORF">JXQ802_LOCUS15848</name>
    <name evidence="6" type="ORF">JXQ802_LOCUS15991</name>
    <name evidence="10" type="ORF">OTI717_LOCUS23095</name>
    <name evidence="4" type="ORF">PYM288_LOCUS13234</name>
    <name evidence="7" type="ORF">RFH988_LOCUS31732</name>
    <name evidence="2" type="ORF">SEV965_LOCUS4831</name>
    <name evidence="3" type="ORF">ZHD862_LOCUS7648</name>
</gene>
<dbReference type="EMBL" id="CAJOAX010004060">
    <property type="protein sequence ID" value="CAF3887595.1"/>
    <property type="molecule type" value="Genomic_DNA"/>
</dbReference>
<dbReference type="AlphaFoldDB" id="A0A814JGT5"/>
<evidence type="ECO:0000313" key="3">
    <source>
        <dbReference type="EMBL" id="CAF0906237.1"/>
    </source>
</evidence>